<organism evidence="2 3">
    <name type="scientific">Mycoplasma miroungirhinis</name>
    <dbReference type="NCBI Taxonomy" id="754516"/>
    <lineage>
        <taxon>Bacteria</taxon>
        <taxon>Bacillati</taxon>
        <taxon>Mycoplasmatota</taxon>
        <taxon>Mollicutes</taxon>
        <taxon>Mycoplasmataceae</taxon>
        <taxon>Mycoplasma</taxon>
    </lineage>
</organism>
<reference evidence="2 3" key="1">
    <citation type="submission" date="2020-05" db="EMBL/GenBank/DDBJ databases">
        <title>Novel Mycoplasma species detected in Mirounga angustirostris (northern elephant seal) from the USA.</title>
        <authorList>
            <person name="Volokhov D.V."/>
        </authorList>
    </citation>
    <scope>NUCLEOTIDE SEQUENCE [LARGE SCALE GENOMIC DNA]</scope>
    <source>
        <strain evidence="2 3">Mirounga ES2806-NAS</strain>
    </source>
</reference>
<gene>
    <name evidence="2" type="ORF">HLA92_00145</name>
</gene>
<protein>
    <submittedName>
        <fullName evidence="2">Uncharacterized protein</fullName>
    </submittedName>
</protein>
<keyword evidence="1" id="KW-1133">Transmembrane helix</keyword>
<dbReference type="AlphaFoldDB" id="A0A6M4JC86"/>
<keyword evidence="1" id="KW-0812">Transmembrane</keyword>
<dbReference type="RefSeq" id="WP_171112349.1">
    <property type="nucleotide sequence ID" value="NZ_CP053097.1"/>
</dbReference>
<evidence type="ECO:0000313" key="3">
    <source>
        <dbReference type="Proteomes" id="UP000502118"/>
    </source>
</evidence>
<evidence type="ECO:0000313" key="2">
    <source>
        <dbReference type="EMBL" id="QJR43878.1"/>
    </source>
</evidence>
<dbReference type="EMBL" id="CP053097">
    <property type="protein sequence ID" value="QJR43878.1"/>
    <property type="molecule type" value="Genomic_DNA"/>
</dbReference>
<name>A0A6M4JC86_9MOLU</name>
<keyword evidence="3" id="KW-1185">Reference proteome</keyword>
<accession>A0A6M4JC86</accession>
<sequence length="131" mass="15620">MGLKTRDLRQNKDAIEISVTQLLKDFAKFKKEQRYIKYDDNHLLGIYKNIVWMSEVDRKLINKLEDIQKRQRNQYLKDNSKEYEYKKWSDDPISTKVKEPQVLSRLIIVGSVIVTIIFIALIILTFTKWIG</sequence>
<dbReference type="KEGG" id="mmio:HLA92_00145"/>
<dbReference type="Proteomes" id="UP000502118">
    <property type="component" value="Chromosome"/>
</dbReference>
<feature type="transmembrane region" description="Helical" evidence="1">
    <location>
        <begin position="106"/>
        <end position="130"/>
    </location>
</feature>
<keyword evidence="1" id="KW-0472">Membrane</keyword>
<proteinExistence type="predicted"/>
<evidence type="ECO:0000256" key="1">
    <source>
        <dbReference type="SAM" id="Phobius"/>
    </source>
</evidence>